<dbReference type="EMBL" id="SETE01000003">
    <property type="protein sequence ID" value="RYM33841.1"/>
    <property type="molecule type" value="Genomic_DNA"/>
</dbReference>
<feature type="chain" id="PRO_5020860419" evidence="1">
    <location>
        <begin position="20"/>
        <end position="201"/>
    </location>
</feature>
<name>A0A4Q4KKH9_9FLAO</name>
<keyword evidence="3" id="KW-1185">Reference proteome</keyword>
<dbReference type="Proteomes" id="UP000293952">
    <property type="component" value="Unassembled WGS sequence"/>
</dbReference>
<proteinExistence type="predicted"/>
<comment type="caution">
    <text evidence="2">The sequence shown here is derived from an EMBL/GenBank/DDBJ whole genome shotgun (WGS) entry which is preliminary data.</text>
</comment>
<sequence length="201" mass="23667">MKKYLMIIIFTMALSVTFAQIDSVGVKFQDYLTKVNEKDSLAFERIKKELELPIAQSSLELIEFANSIDPNAKWNLVGRKIERWESLSPYELKEFLLEVDSSKLSKPIKEGEPGNERTDIYAPISVENNSFNSEFLFDAFKIKEKNDFRDEIITAILIPLSSYSWTPFYYQDLLILKKQHEYIGQLTNHYKTVFYYFRKLE</sequence>
<gene>
    <name evidence="2" type="ORF">ERX46_07710</name>
</gene>
<evidence type="ECO:0000256" key="1">
    <source>
        <dbReference type="SAM" id="SignalP"/>
    </source>
</evidence>
<organism evidence="2 3">
    <name type="scientific">Brumimicrobium glaciale</name>
    <dbReference type="NCBI Taxonomy" id="200475"/>
    <lineage>
        <taxon>Bacteria</taxon>
        <taxon>Pseudomonadati</taxon>
        <taxon>Bacteroidota</taxon>
        <taxon>Flavobacteriia</taxon>
        <taxon>Flavobacteriales</taxon>
        <taxon>Crocinitomicaceae</taxon>
        <taxon>Brumimicrobium</taxon>
    </lineage>
</organism>
<evidence type="ECO:0000313" key="2">
    <source>
        <dbReference type="EMBL" id="RYM33841.1"/>
    </source>
</evidence>
<reference evidence="2 3" key="1">
    <citation type="submission" date="2019-02" db="EMBL/GenBank/DDBJ databases">
        <title>Genome sequence of the sea-ice species Brumimicrobium glaciale.</title>
        <authorList>
            <person name="Bowman J.P."/>
        </authorList>
    </citation>
    <scope>NUCLEOTIDE SEQUENCE [LARGE SCALE GENOMIC DNA]</scope>
    <source>
        <strain evidence="2 3">IC156</strain>
    </source>
</reference>
<protein>
    <submittedName>
        <fullName evidence="2">Uncharacterized protein</fullName>
    </submittedName>
</protein>
<dbReference type="RefSeq" id="WP_130093282.1">
    <property type="nucleotide sequence ID" value="NZ_SETE01000003.1"/>
</dbReference>
<evidence type="ECO:0000313" key="3">
    <source>
        <dbReference type="Proteomes" id="UP000293952"/>
    </source>
</evidence>
<keyword evidence="1" id="KW-0732">Signal</keyword>
<accession>A0A4Q4KKH9</accession>
<dbReference type="AlphaFoldDB" id="A0A4Q4KKH9"/>
<feature type="signal peptide" evidence="1">
    <location>
        <begin position="1"/>
        <end position="19"/>
    </location>
</feature>